<dbReference type="EMBL" id="FMWD01000007">
    <property type="protein sequence ID" value="SCZ63170.1"/>
    <property type="molecule type" value="Genomic_DNA"/>
</dbReference>
<keyword evidence="1" id="KW-0812">Transmembrane</keyword>
<sequence>MSSNPYAPLRIEPRASLLLKRVIIAVCIGAIASLWLTPLPFSLRLFLSLLAVAATARTWQKRPELGGPPVWVEWNREGEWYWHEAGHALPADLLGDTYLNAGLVILNFRTEDGRRSLVLPRDALDPVTFRRVKVRLRIEGIKPDEDFPMKTPAAESQRRNQ</sequence>
<evidence type="ECO:0000313" key="3">
    <source>
        <dbReference type="Proteomes" id="UP000199648"/>
    </source>
</evidence>
<keyword evidence="1" id="KW-1133">Transmembrane helix</keyword>
<dbReference type="Proteomes" id="UP000199648">
    <property type="component" value="Unassembled WGS sequence"/>
</dbReference>
<dbReference type="Pfam" id="PF07254">
    <property type="entry name" value="Cpta_toxin"/>
    <property type="match status" value="1"/>
</dbReference>
<gene>
    <name evidence="2" type="ORF">SAMN03097708_02435</name>
</gene>
<name>A0A1G5QNM7_9GAMM</name>
<dbReference type="AlphaFoldDB" id="A0A1G5QNM7"/>
<evidence type="ECO:0000256" key="1">
    <source>
        <dbReference type="SAM" id="Phobius"/>
    </source>
</evidence>
<dbReference type="InterPro" id="IPR009883">
    <property type="entry name" value="YgfX"/>
</dbReference>
<keyword evidence="3" id="KW-1185">Reference proteome</keyword>
<organism evidence="2 3">
    <name type="scientific">Thiohalomonas denitrificans</name>
    <dbReference type="NCBI Taxonomy" id="415747"/>
    <lineage>
        <taxon>Bacteria</taxon>
        <taxon>Pseudomonadati</taxon>
        <taxon>Pseudomonadota</taxon>
        <taxon>Gammaproteobacteria</taxon>
        <taxon>Thiohalomonadales</taxon>
        <taxon>Thiohalomonadaceae</taxon>
        <taxon>Thiohalomonas</taxon>
    </lineage>
</organism>
<proteinExistence type="predicted"/>
<accession>A0A1G5QNM7</accession>
<reference evidence="2 3" key="1">
    <citation type="submission" date="2016-10" db="EMBL/GenBank/DDBJ databases">
        <authorList>
            <person name="de Groot N.N."/>
        </authorList>
    </citation>
    <scope>NUCLEOTIDE SEQUENCE [LARGE SCALE GENOMIC DNA]</scope>
    <source>
        <strain evidence="2 3">HLD2</strain>
    </source>
</reference>
<evidence type="ECO:0000313" key="2">
    <source>
        <dbReference type="EMBL" id="SCZ63170.1"/>
    </source>
</evidence>
<feature type="transmembrane region" description="Helical" evidence="1">
    <location>
        <begin position="18"/>
        <end position="35"/>
    </location>
</feature>
<dbReference type="OrthoDB" id="7067395at2"/>
<evidence type="ECO:0008006" key="4">
    <source>
        <dbReference type="Google" id="ProtNLM"/>
    </source>
</evidence>
<protein>
    <recommendedName>
        <fullName evidence="4">Toxin CptA</fullName>
    </recommendedName>
</protein>
<keyword evidence="1" id="KW-0472">Membrane</keyword>
<dbReference type="RefSeq" id="WP_092997455.1">
    <property type="nucleotide sequence ID" value="NZ_FMWD01000007.1"/>
</dbReference>
<dbReference type="STRING" id="415747.SAMN03097708_02435"/>